<dbReference type="AlphaFoldDB" id="A0AA35VUB2"/>
<feature type="region of interest" description="Disordered" evidence="1">
    <location>
        <begin position="1"/>
        <end position="51"/>
    </location>
</feature>
<feature type="compositionally biased region" description="Low complexity" evidence="1">
    <location>
        <begin position="16"/>
        <end position="27"/>
    </location>
</feature>
<organism evidence="2 3">
    <name type="scientific">Lactuca saligna</name>
    <name type="common">Willowleaf lettuce</name>
    <dbReference type="NCBI Taxonomy" id="75948"/>
    <lineage>
        <taxon>Eukaryota</taxon>
        <taxon>Viridiplantae</taxon>
        <taxon>Streptophyta</taxon>
        <taxon>Embryophyta</taxon>
        <taxon>Tracheophyta</taxon>
        <taxon>Spermatophyta</taxon>
        <taxon>Magnoliopsida</taxon>
        <taxon>eudicotyledons</taxon>
        <taxon>Gunneridae</taxon>
        <taxon>Pentapetalae</taxon>
        <taxon>asterids</taxon>
        <taxon>campanulids</taxon>
        <taxon>Asterales</taxon>
        <taxon>Asteraceae</taxon>
        <taxon>Cichorioideae</taxon>
        <taxon>Cichorieae</taxon>
        <taxon>Lactucinae</taxon>
        <taxon>Lactuca</taxon>
    </lineage>
</organism>
<sequence length="110" mass="12045">MVPPTSSFPPKPTLTLTRSSLDRPSPSSRRKPLHTKLQRHPMPFHLPPSHSFMEPDDEGLITWKIDANGGSSEKTTDVECRVNHLFVTSTVTASNVVVAVSAVSTLTLKL</sequence>
<accession>A0AA35VUB2</accession>
<feature type="compositionally biased region" description="Pro residues" evidence="1">
    <location>
        <begin position="1"/>
        <end position="12"/>
    </location>
</feature>
<proteinExistence type="predicted"/>
<keyword evidence="3" id="KW-1185">Reference proteome</keyword>
<evidence type="ECO:0000313" key="3">
    <source>
        <dbReference type="Proteomes" id="UP001177003"/>
    </source>
</evidence>
<dbReference type="EMBL" id="OX465077">
    <property type="protein sequence ID" value="CAI9268077.1"/>
    <property type="molecule type" value="Genomic_DNA"/>
</dbReference>
<feature type="compositionally biased region" description="Basic residues" evidence="1">
    <location>
        <begin position="28"/>
        <end position="39"/>
    </location>
</feature>
<protein>
    <submittedName>
        <fullName evidence="2">Uncharacterized protein</fullName>
    </submittedName>
</protein>
<gene>
    <name evidence="2" type="ORF">LSALG_LOCUS8522</name>
</gene>
<reference evidence="2" key="1">
    <citation type="submission" date="2023-04" db="EMBL/GenBank/DDBJ databases">
        <authorList>
            <person name="Vijverberg K."/>
            <person name="Xiong W."/>
            <person name="Schranz E."/>
        </authorList>
    </citation>
    <scope>NUCLEOTIDE SEQUENCE</scope>
</reference>
<name>A0AA35VUB2_LACSI</name>
<evidence type="ECO:0000313" key="2">
    <source>
        <dbReference type="EMBL" id="CAI9268077.1"/>
    </source>
</evidence>
<dbReference type="Proteomes" id="UP001177003">
    <property type="component" value="Chromosome 1"/>
</dbReference>
<evidence type="ECO:0000256" key="1">
    <source>
        <dbReference type="SAM" id="MobiDB-lite"/>
    </source>
</evidence>